<dbReference type="OrthoDB" id="2340043at2"/>
<dbReference type="InterPro" id="IPR005135">
    <property type="entry name" value="Endo/exonuclease/phosphatase"/>
</dbReference>
<feature type="domain" description="Endonuclease/exonuclease/phosphatase" evidence="2">
    <location>
        <begin position="106"/>
        <end position="312"/>
    </location>
</feature>
<dbReference type="RefSeq" id="WP_132207903.1">
    <property type="nucleotide sequence ID" value="NZ_SLWN01000002.1"/>
</dbReference>
<keyword evidence="1" id="KW-0472">Membrane</keyword>
<dbReference type="GO" id="GO:0004519">
    <property type="term" value="F:endonuclease activity"/>
    <property type="evidence" value="ECO:0007669"/>
    <property type="project" value="UniProtKB-KW"/>
</dbReference>
<keyword evidence="3" id="KW-0378">Hydrolase</keyword>
<keyword evidence="1" id="KW-1133">Transmembrane helix</keyword>
<keyword evidence="3" id="KW-0540">Nuclease</keyword>
<keyword evidence="1" id="KW-0812">Transmembrane</keyword>
<protein>
    <submittedName>
        <fullName evidence="3">Endonuclease/exonuclease/phosphatase (EEP) superfamily protein YafD</fullName>
    </submittedName>
</protein>
<evidence type="ECO:0000313" key="4">
    <source>
        <dbReference type="Proteomes" id="UP000294508"/>
    </source>
</evidence>
<evidence type="ECO:0000259" key="2">
    <source>
        <dbReference type="Pfam" id="PF03372"/>
    </source>
</evidence>
<feature type="transmembrane region" description="Helical" evidence="1">
    <location>
        <begin position="39"/>
        <end position="59"/>
    </location>
</feature>
<dbReference type="Pfam" id="PF03372">
    <property type="entry name" value="Exo_endo_phos"/>
    <property type="match status" value="1"/>
</dbReference>
<dbReference type="AlphaFoldDB" id="A0A4R2HS45"/>
<proteinExistence type="predicted"/>
<dbReference type="Gene3D" id="3.60.10.10">
    <property type="entry name" value="Endonuclease/exonuclease/phosphatase"/>
    <property type="match status" value="1"/>
</dbReference>
<dbReference type="Proteomes" id="UP000294508">
    <property type="component" value="Unassembled WGS sequence"/>
</dbReference>
<feature type="transmembrane region" description="Helical" evidence="1">
    <location>
        <begin position="66"/>
        <end position="85"/>
    </location>
</feature>
<evidence type="ECO:0000256" key="1">
    <source>
        <dbReference type="SAM" id="Phobius"/>
    </source>
</evidence>
<evidence type="ECO:0000313" key="3">
    <source>
        <dbReference type="EMBL" id="TCO34084.1"/>
    </source>
</evidence>
<keyword evidence="4" id="KW-1185">Reference proteome</keyword>
<dbReference type="InterPro" id="IPR036691">
    <property type="entry name" value="Endo/exonu/phosph_ase_sf"/>
</dbReference>
<feature type="transmembrane region" description="Helical" evidence="1">
    <location>
        <begin position="7"/>
        <end position="27"/>
    </location>
</feature>
<accession>A0A4R2HS45</accession>
<keyword evidence="3" id="KW-0255">Endonuclease</keyword>
<dbReference type="GO" id="GO:0004527">
    <property type="term" value="F:exonuclease activity"/>
    <property type="evidence" value="ECO:0007669"/>
    <property type="project" value="UniProtKB-KW"/>
</dbReference>
<keyword evidence="3" id="KW-0269">Exonuclease</keyword>
<dbReference type="SUPFAM" id="SSF56219">
    <property type="entry name" value="DNase I-like"/>
    <property type="match status" value="1"/>
</dbReference>
<reference evidence="3 4" key="1">
    <citation type="journal article" date="2015" name="Stand. Genomic Sci.">
        <title>Genomic Encyclopedia of Bacterial and Archaeal Type Strains, Phase III: the genomes of soil and plant-associated and newly described type strains.</title>
        <authorList>
            <person name="Whitman W.B."/>
            <person name="Woyke T."/>
            <person name="Klenk H.P."/>
            <person name="Zhou Y."/>
            <person name="Lilburn T.G."/>
            <person name="Beck B.J."/>
            <person name="De Vos P."/>
            <person name="Vandamme P."/>
            <person name="Eisen J.A."/>
            <person name="Garrity G."/>
            <person name="Hugenholtz P."/>
            <person name="Kyrpides N.C."/>
        </authorList>
    </citation>
    <scope>NUCLEOTIDE SEQUENCE [LARGE SCALE GENOMIC DNA]</scope>
    <source>
        <strain evidence="3 4">VKM Ac-2572</strain>
    </source>
</reference>
<sequence>MDNERAWLVRRVVLSVLFLLIVAVPLYPELFGLDEVTPFAQLVAFRPQGLVVLLVLGILMPVRRGWRIAAVLVMVLALTGAALTAPRQFSDAKPPSAGSRVLTIMVANVLGGGADAGAVAKVIRERRPDLVSLPEAQADVREEIRAQLQGLVYNGYTLQPSAAVESATSVLVSSSLGAVRFAEDQSATTFGHIIVTGGNLGEVRLIAYHGFPPLPSEVTTWKQDLGVLRLWCAQNPPTIVAGDFNATTDHADFRHALGSNCRSVASLTGSGLVGTWPSDRPAVTRTQIDHVLITRQLEPGRFTTYAIKGSDHRAVVATVALPKTG</sequence>
<name>A0A4R2HS45_9ACTN</name>
<dbReference type="EMBL" id="SLWN01000002">
    <property type="protein sequence ID" value="TCO34084.1"/>
    <property type="molecule type" value="Genomic_DNA"/>
</dbReference>
<gene>
    <name evidence="3" type="ORF">EV652_102149</name>
</gene>
<comment type="caution">
    <text evidence="3">The sequence shown here is derived from an EMBL/GenBank/DDBJ whole genome shotgun (WGS) entry which is preliminary data.</text>
</comment>
<organism evidence="3 4">
    <name type="scientific">Kribbella steppae</name>
    <dbReference type="NCBI Taxonomy" id="2512223"/>
    <lineage>
        <taxon>Bacteria</taxon>
        <taxon>Bacillati</taxon>
        <taxon>Actinomycetota</taxon>
        <taxon>Actinomycetes</taxon>
        <taxon>Propionibacteriales</taxon>
        <taxon>Kribbellaceae</taxon>
        <taxon>Kribbella</taxon>
    </lineage>
</organism>